<dbReference type="Pfam" id="PF04294">
    <property type="entry name" value="VanW"/>
    <property type="match status" value="1"/>
</dbReference>
<dbReference type="InterPro" id="IPR052913">
    <property type="entry name" value="Glycopeptide_resist_protein"/>
</dbReference>
<dbReference type="PANTHER" id="PTHR35788:SF1">
    <property type="entry name" value="EXPORTED PROTEIN"/>
    <property type="match status" value="1"/>
</dbReference>
<reference evidence="2 3" key="1">
    <citation type="journal article" date="2015" name="Genome Announc.">
        <title>Draft Genome Sequence of the Thermophile Thermus filiformis ATCC 43280, Producer of Carotenoid-(Di)glucoside-Branched Fatty Acid (Di)esters and Source of Hyperthermostable Enzymes of Biotechnological Interest.</title>
        <authorList>
            <person name="Mandelli F."/>
            <person name="Oliveira Ramires B."/>
            <person name="Couger M.B."/>
            <person name="Paixao D.A."/>
            <person name="Camilo C.M."/>
            <person name="Polikarpov I."/>
            <person name="Prade R."/>
            <person name="Riano-Pachon D.M."/>
            <person name="Squina F.M."/>
        </authorList>
    </citation>
    <scope>NUCLEOTIDE SEQUENCE [LARGE SCALE GENOMIC DNA]</scope>
    <source>
        <strain evidence="2 3">ATCC 43280</strain>
    </source>
</reference>
<protein>
    <submittedName>
        <fullName evidence="2">Vancomycin resistance protein</fullName>
    </submittedName>
</protein>
<feature type="region of interest" description="Disordered" evidence="1">
    <location>
        <begin position="348"/>
        <end position="391"/>
    </location>
</feature>
<gene>
    <name evidence="2" type="ORF">THFILI_04895</name>
</gene>
<proteinExistence type="predicted"/>
<dbReference type="InterPro" id="IPR007391">
    <property type="entry name" value="Vancomycin_resist_VanW"/>
</dbReference>
<dbReference type="AlphaFoldDB" id="A0A0A2X7L1"/>
<evidence type="ECO:0000313" key="3">
    <source>
        <dbReference type="Proteomes" id="UP000030364"/>
    </source>
</evidence>
<comment type="caution">
    <text evidence="2">The sequence shown here is derived from an EMBL/GenBank/DDBJ whole genome shotgun (WGS) entry which is preliminary data.</text>
</comment>
<evidence type="ECO:0000313" key="2">
    <source>
        <dbReference type="EMBL" id="KGQ21169.2"/>
    </source>
</evidence>
<dbReference type="STRING" id="276.THFILI_04895"/>
<accession>A0A0A2X7L1</accession>
<evidence type="ECO:0000256" key="1">
    <source>
        <dbReference type="SAM" id="MobiDB-lite"/>
    </source>
</evidence>
<dbReference type="EMBL" id="JPSL02000038">
    <property type="protein sequence ID" value="KGQ21169.2"/>
    <property type="molecule type" value="Genomic_DNA"/>
</dbReference>
<feature type="compositionally biased region" description="Gly residues" evidence="1">
    <location>
        <begin position="381"/>
        <end position="391"/>
    </location>
</feature>
<organism evidence="2 3">
    <name type="scientific">Thermus filiformis</name>
    <dbReference type="NCBI Taxonomy" id="276"/>
    <lineage>
        <taxon>Bacteria</taxon>
        <taxon>Thermotogati</taxon>
        <taxon>Deinococcota</taxon>
        <taxon>Deinococci</taxon>
        <taxon>Thermales</taxon>
        <taxon>Thermaceae</taxon>
        <taxon>Thermus</taxon>
    </lineage>
</organism>
<sequence length="391" mass="43250">MGLFLAFSFGLALEVKPVPEAVLVLKEDAIEEGELRTYVGSRRQPVASEAELKALLKAWTREARPPRFVLMGGKWRGVEKVGVAFDEKEALLAFRKAWAEGRRTFLLPARYTPPKPSLRDLYALGVRAHLATGETDFRGSHPNRVHNLRLAASRLDGLLVAPGAFSFNRAVGEVSEKTGYKEAYVIVGDRTEQGVGGGLCQVSTTLFRAVYLAGLPILERYPHSYLVRYYTPPGLDASVYQPYRDFRFANDTPGHLYIQVSVQGTKLRFHLFGTKDREVRLEGPTITDRKPPLPERRILDPSLPPGAVKQVDFAAEGMTVVWKRTVRYRDGKERKETLRSTYRPWGAVYLVGPTPESPEGGPAPREGGGEAPLGERPQRGAGEGTARPGGQ</sequence>
<dbReference type="PANTHER" id="PTHR35788">
    <property type="entry name" value="EXPORTED PROTEIN-RELATED"/>
    <property type="match status" value="1"/>
</dbReference>
<dbReference type="Proteomes" id="UP000030364">
    <property type="component" value="Unassembled WGS sequence"/>
</dbReference>
<name>A0A0A2X7L1_THEFI</name>
<keyword evidence="3" id="KW-1185">Reference proteome</keyword>